<dbReference type="GO" id="GO:0005634">
    <property type="term" value="C:nucleus"/>
    <property type="evidence" value="ECO:0007669"/>
    <property type="project" value="TreeGrafter"/>
</dbReference>
<dbReference type="Pfam" id="PF02146">
    <property type="entry name" value="SIR2"/>
    <property type="match status" value="1"/>
</dbReference>
<accession>A0AAD5XJB2</accession>
<dbReference type="Proteomes" id="UP001211907">
    <property type="component" value="Unassembled WGS sequence"/>
</dbReference>
<dbReference type="SUPFAM" id="SSF52467">
    <property type="entry name" value="DHS-like NAD/FAD-binding domain"/>
    <property type="match status" value="1"/>
</dbReference>
<reference evidence="9" key="1">
    <citation type="submission" date="2020-05" db="EMBL/GenBank/DDBJ databases">
        <title>Phylogenomic resolution of chytrid fungi.</title>
        <authorList>
            <person name="Stajich J.E."/>
            <person name="Amses K."/>
            <person name="Simmons R."/>
            <person name="Seto K."/>
            <person name="Myers J."/>
            <person name="Bonds A."/>
            <person name="Quandt C.A."/>
            <person name="Barry K."/>
            <person name="Liu P."/>
            <person name="Grigoriev I."/>
            <person name="Longcore J.E."/>
            <person name="James T.Y."/>
        </authorList>
    </citation>
    <scope>NUCLEOTIDE SEQUENCE</scope>
    <source>
        <strain evidence="9">JEL0513</strain>
    </source>
</reference>
<keyword evidence="10" id="KW-1185">Reference proteome</keyword>
<comment type="caution">
    <text evidence="9">The sequence shown here is derived from an EMBL/GenBank/DDBJ whole genome shotgun (WGS) entry which is preliminary data.</text>
</comment>
<dbReference type="GO" id="GO:0046872">
    <property type="term" value="F:metal ion binding"/>
    <property type="evidence" value="ECO:0007669"/>
    <property type="project" value="UniProtKB-KW"/>
</dbReference>
<comment type="caution">
    <text evidence="7">Lacks conserved residue(s) required for the propagation of feature annotation.</text>
</comment>
<dbReference type="PROSITE" id="PS50305">
    <property type="entry name" value="SIRTUIN"/>
    <property type="match status" value="1"/>
</dbReference>
<keyword evidence="4" id="KW-0479">Metal-binding</keyword>
<dbReference type="InterPro" id="IPR050134">
    <property type="entry name" value="NAD-dep_sirtuin_deacylases"/>
</dbReference>
<dbReference type="Gene3D" id="3.40.50.1220">
    <property type="entry name" value="TPP-binding domain"/>
    <property type="match status" value="2"/>
</dbReference>
<evidence type="ECO:0000313" key="10">
    <source>
        <dbReference type="Proteomes" id="UP001211907"/>
    </source>
</evidence>
<evidence type="ECO:0000256" key="6">
    <source>
        <dbReference type="ARBA" id="ARBA00023027"/>
    </source>
</evidence>
<evidence type="ECO:0000313" key="9">
    <source>
        <dbReference type="EMBL" id="KAJ3134676.1"/>
    </source>
</evidence>
<dbReference type="Gene3D" id="3.30.1600.10">
    <property type="entry name" value="SIR2/SIRT2 'Small Domain"/>
    <property type="match status" value="1"/>
</dbReference>
<gene>
    <name evidence="9" type="primary">SIRT2_1</name>
    <name evidence="9" type="ORF">HK100_003439</name>
</gene>
<feature type="domain" description="Deacetylase sirtuin-type" evidence="8">
    <location>
        <begin position="45"/>
        <end position="270"/>
    </location>
</feature>
<evidence type="ECO:0000256" key="1">
    <source>
        <dbReference type="ARBA" id="ARBA00001947"/>
    </source>
</evidence>
<evidence type="ECO:0000256" key="2">
    <source>
        <dbReference type="ARBA" id="ARBA00006924"/>
    </source>
</evidence>
<proteinExistence type="inferred from homology"/>
<keyword evidence="3" id="KW-0808">Transferase</keyword>
<evidence type="ECO:0000259" key="8">
    <source>
        <dbReference type="PROSITE" id="PS50305"/>
    </source>
</evidence>
<dbReference type="PANTHER" id="PTHR11085:SF6">
    <property type="entry name" value="NAD-DEPENDENT PROTEIN DEACETYLASE SIRTUIN-2"/>
    <property type="match status" value="1"/>
</dbReference>
<keyword evidence="5" id="KW-0862">Zinc</keyword>
<evidence type="ECO:0000256" key="3">
    <source>
        <dbReference type="ARBA" id="ARBA00022679"/>
    </source>
</evidence>
<organism evidence="9 10">
    <name type="scientific">Physocladia obscura</name>
    <dbReference type="NCBI Taxonomy" id="109957"/>
    <lineage>
        <taxon>Eukaryota</taxon>
        <taxon>Fungi</taxon>
        <taxon>Fungi incertae sedis</taxon>
        <taxon>Chytridiomycota</taxon>
        <taxon>Chytridiomycota incertae sedis</taxon>
        <taxon>Chytridiomycetes</taxon>
        <taxon>Chytridiales</taxon>
        <taxon>Chytriomycetaceae</taxon>
        <taxon>Physocladia</taxon>
    </lineage>
</organism>
<dbReference type="GO" id="GO:0017136">
    <property type="term" value="F:histone deacetylase activity, NAD-dependent"/>
    <property type="evidence" value="ECO:0007669"/>
    <property type="project" value="TreeGrafter"/>
</dbReference>
<comment type="similarity">
    <text evidence="2">Belongs to the sirtuin family. Class I subfamily.</text>
</comment>
<dbReference type="AlphaFoldDB" id="A0AAD5XJB2"/>
<name>A0AAD5XJB2_9FUNG</name>
<evidence type="ECO:0000256" key="5">
    <source>
        <dbReference type="ARBA" id="ARBA00022833"/>
    </source>
</evidence>
<dbReference type="EMBL" id="JADGJH010000186">
    <property type="protein sequence ID" value="KAJ3134676.1"/>
    <property type="molecule type" value="Genomic_DNA"/>
</dbReference>
<protein>
    <submittedName>
        <fullName evidence="9">NAD-dependent protein deacetylase sirtuin-2</fullName>
    </submittedName>
</protein>
<dbReference type="InterPro" id="IPR026591">
    <property type="entry name" value="Sirtuin_cat_small_dom_sf"/>
</dbReference>
<dbReference type="GO" id="GO:0070403">
    <property type="term" value="F:NAD+ binding"/>
    <property type="evidence" value="ECO:0007669"/>
    <property type="project" value="InterPro"/>
</dbReference>
<dbReference type="InterPro" id="IPR003000">
    <property type="entry name" value="Sirtuin"/>
</dbReference>
<dbReference type="InterPro" id="IPR029035">
    <property type="entry name" value="DHS-like_NAD/FAD-binding_dom"/>
</dbReference>
<dbReference type="InterPro" id="IPR026590">
    <property type="entry name" value="Ssirtuin_cat_dom"/>
</dbReference>
<evidence type="ECO:0000256" key="7">
    <source>
        <dbReference type="PROSITE-ProRule" id="PRU00236"/>
    </source>
</evidence>
<sequence length="320" mass="35435">MSNNVRASPTDSQSSFRLKFGITGRFFPIKLMSPLEKKAQQPDLNILADNSIESFVSYLKDNKCREIVVMTGAGISTSAGIPERVAGIEDSYIVEAHGSFASAKCVGKLRDPILLENSVDSDSDDSFDLEKVEYRACGKEYSQDWVKQRVFDNQIPECTVCEGIVKPNITFFGEALPNRFHAMASRDFISADALIVIGTSLKVQPFASLINKVRQKIPRLLINMETVGIENSPHRGFDFTGETQEYRRDARFIGTADAGCEKLAEMLGLGEKLRILVDEEHSKIDVSNNARNQDTSDLKITVRDVADDDELGVSLASLKL</sequence>
<comment type="cofactor">
    <cofactor evidence="1">
        <name>Zn(2+)</name>
        <dbReference type="ChEBI" id="CHEBI:29105"/>
    </cofactor>
</comment>
<evidence type="ECO:0000256" key="4">
    <source>
        <dbReference type="ARBA" id="ARBA00022723"/>
    </source>
</evidence>
<dbReference type="PANTHER" id="PTHR11085">
    <property type="entry name" value="NAD-DEPENDENT PROTEIN DEACYLASE SIRTUIN-5, MITOCHONDRIAL-RELATED"/>
    <property type="match status" value="1"/>
</dbReference>
<keyword evidence="6" id="KW-0520">NAD</keyword>